<protein>
    <recommendedName>
        <fullName evidence="6 7">Small ribosomal subunit protein bS20</fullName>
    </recommendedName>
</protein>
<name>A0A934K1Y2_9BACT</name>
<evidence type="ECO:0000256" key="3">
    <source>
        <dbReference type="ARBA" id="ARBA00022884"/>
    </source>
</evidence>
<evidence type="ECO:0000256" key="4">
    <source>
        <dbReference type="ARBA" id="ARBA00022980"/>
    </source>
</evidence>
<dbReference type="GO" id="GO:0003735">
    <property type="term" value="F:structural constituent of ribosome"/>
    <property type="evidence" value="ECO:0007669"/>
    <property type="project" value="InterPro"/>
</dbReference>
<evidence type="ECO:0000256" key="6">
    <source>
        <dbReference type="ARBA" id="ARBA00035136"/>
    </source>
</evidence>
<sequence length="136" mass="14161">MANIASSKKDARRSAIRAVRNRSLKSAVKTKITRFRRALAERGEVAEQAAQLATTAVSALDRAASKGVLHPNNVARRKARLMKRLNAATAAADGSTAPAAAEKGGARKAAASSRGSSRTSSSRGSSRTSSSRKRSG</sequence>
<evidence type="ECO:0000256" key="7">
    <source>
        <dbReference type="HAMAP-Rule" id="MF_00500"/>
    </source>
</evidence>
<comment type="function">
    <text evidence="7">Binds directly to 16S ribosomal RNA.</text>
</comment>
<dbReference type="GO" id="GO:0006412">
    <property type="term" value="P:translation"/>
    <property type="evidence" value="ECO:0007669"/>
    <property type="project" value="UniProtKB-UniRule"/>
</dbReference>
<dbReference type="GO" id="GO:0005829">
    <property type="term" value="C:cytosol"/>
    <property type="evidence" value="ECO:0007669"/>
    <property type="project" value="TreeGrafter"/>
</dbReference>
<keyword evidence="2 7" id="KW-0699">rRNA-binding</keyword>
<dbReference type="InterPro" id="IPR002583">
    <property type="entry name" value="Ribosomal_bS20"/>
</dbReference>
<dbReference type="GO" id="GO:0070181">
    <property type="term" value="F:small ribosomal subunit rRNA binding"/>
    <property type="evidence" value="ECO:0007669"/>
    <property type="project" value="TreeGrafter"/>
</dbReference>
<accession>A0A934K1Y2</accession>
<evidence type="ECO:0000256" key="8">
    <source>
        <dbReference type="SAM" id="MobiDB-lite"/>
    </source>
</evidence>
<organism evidence="9 10">
    <name type="scientific">Candidatus Nephthysia bennettiae</name>
    <dbReference type="NCBI Taxonomy" id="3127016"/>
    <lineage>
        <taxon>Bacteria</taxon>
        <taxon>Bacillati</taxon>
        <taxon>Candidatus Dormiibacterota</taxon>
        <taxon>Candidatus Dormibacteria</taxon>
        <taxon>Candidatus Dormibacterales</taxon>
        <taxon>Candidatus Dormibacteraceae</taxon>
        <taxon>Candidatus Nephthysia</taxon>
    </lineage>
</organism>
<dbReference type="EMBL" id="JAEKNR010000059">
    <property type="protein sequence ID" value="MBJ7597389.1"/>
    <property type="molecule type" value="Genomic_DNA"/>
</dbReference>
<evidence type="ECO:0000256" key="2">
    <source>
        <dbReference type="ARBA" id="ARBA00022730"/>
    </source>
</evidence>
<dbReference type="SUPFAM" id="SSF46992">
    <property type="entry name" value="Ribosomal protein S20"/>
    <property type="match status" value="1"/>
</dbReference>
<keyword evidence="3 7" id="KW-0694">RNA-binding</keyword>
<feature type="compositionally biased region" description="Low complexity" evidence="8">
    <location>
        <begin position="87"/>
        <end position="129"/>
    </location>
</feature>
<dbReference type="InterPro" id="IPR036510">
    <property type="entry name" value="Ribosomal_bS20_sf"/>
</dbReference>
<evidence type="ECO:0000256" key="1">
    <source>
        <dbReference type="ARBA" id="ARBA00007634"/>
    </source>
</evidence>
<feature type="region of interest" description="Disordered" evidence="8">
    <location>
        <begin position="87"/>
        <end position="136"/>
    </location>
</feature>
<comment type="caution">
    <text evidence="9">The sequence shown here is derived from an EMBL/GenBank/DDBJ whole genome shotgun (WGS) entry which is preliminary data.</text>
</comment>
<dbReference type="Gene3D" id="1.20.58.110">
    <property type="entry name" value="Ribosomal protein S20"/>
    <property type="match status" value="1"/>
</dbReference>
<reference evidence="9" key="1">
    <citation type="submission" date="2020-10" db="EMBL/GenBank/DDBJ databases">
        <title>Ca. Dormibacterota MAGs.</title>
        <authorList>
            <person name="Montgomery K."/>
        </authorList>
    </citation>
    <scope>NUCLEOTIDE SEQUENCE [LARGE SCALE GENOMIC DNA]</scope>
    <source>
        <strain evidence="9">SC8812_S17_10</strain>
    </source>
</reference>
<dbReference type="RefSeq" id="WP_338199566.1">
    <property type="nucleotide sequence ID" value="NZ_JAEKNR010000059.1"/>
</dbReference>
<evidence type="ECO:0000313" key="9">
    <source>
        <dbReference type="EMBL" id="MBJ7597389.1"/>
    </source>
</evidence>
<dbReference type="HAMAP" id="MF_00500">
    <property type="entry name" value="Ribosomal_bS20"/>
    <property type="match status" value="1"/>
</dbReference>
<dbReference type="GO" id="GO:0015935">
    <property type="term" value="C:small ribosomal subunit"/>
    <property type="evidence" value="ECO:0007669"/>
    <property type="project" value="TreeGrafter"/>
</dbReference>
<dbReference type="Proteomes" id="UP000612893">
    <property type="component" value="Unassembled WGS sequence"/>
</dbReference>
<gene>
    <name evidence="7 9" type="primary">rpsT</name>
    <name evidence="9" type="ORF">JF922_04805</name>
</gene>
<evidence type="ECO:0000256" key="5">
    <source>
        <dbReference type="ARBA" id="ARBA00023274"/>
    </source>
</evidence>
<keyword evidence="10" id="KW-1185">Reference proteome</keyword>
<proteinExistence type="inferred from homology"/>
<dbReference type="NCBIfam" id="TIGR00029">
    <property type="entry name" value="S20"/>
    <property type="match status" value="1"/>
</dbReference>
<dbReference type="PANTHER" id="PTHR33398:SF1">
    <property type="entry name" value="SMALL RIBOSOMAL SUBUNIT PROTEIN BS20C"/>
    <property type="match status" value="1"/>
</dbReference>
<comment type="similarity">
    <text evidence="1 7">Belongs to the bacterial ribosomal protein bS20 family.</text>
</comment>
<keyword evidence="4 7" id="KW-0689">Ribosomal protein</keyword>
<dbReference type="Pfam" id="PF01649">
    <property type="entry name" value="Ribosomal_S20p"/>
    <property type="match status" value="1"/>
</dbReference>
<dbReference type="AlphaFoldDB" id="A0A934K1Y2"/>
<evidence type="ECO:0000313" key="10">
    <source>
        <dbReference type="Proteomes" id="UP000612893"/>
    </source>
</evidence>
<dbReference type="PANTHER" id="PTHR33398">
    <property type="entry name" value="30S RIBOSOMAL PROTEIN S20"/>
    <property type="match status" value="1"/>
</dbReference>
<keyword evidence="5 7" id="KW-0687">Ribonucleoprotein</keyword>